<dbReference type="Proteomes" id="UP000031518">
    <property type="component" value="Unassembled WGS sequence"/>
</dbReference>
<dbReference type="InterPro" id="IPR036249">
    <property type="entry name" value="Thioredoxin-like_sf"/>
</dbReference>
<dbReference type="CDD" id="cd02976">
    <property type="entry name" value="NrdH"/>
    <property type="match status" value="1"/>
</dbReference>
<evidence type="ECO:0000313" key="3">
    <source>
        <dbReference type="Proteomes" id="UP000031518"/>
    </source>
</evidence>
<sequence length="81" mass="9528">MRVRIYTTRWCGDCHNAKRFLKERGIEYEEIDIEEKESAAEYVMKINGGKRKVPTFEIDGRAFALSPYDERRLRAELGLNS</sequence>
<dbReference type="EMBL" id="CBXV010000006">
    <property type="protein sequence ID" value="CDM65727.1"/>
    <property type="molecule type" value="Genomic_DNA"/>
</dbReference>
<dbReference type="PANTHER" id="PTHR34386">
    <property type="entry name" value="GLUTAREDOXIN"/>
    <property type="match status" value="1"/>
</dbReference>
<gene>
    <name evidence="2" type="ORF">PYK22_01733</name>
</gene>
<protein>
    <submittedName>
        <fullName evidence="2">Glutaredoxin-like protein</fullName>
    </submittedName>
</protein>
<dbReference type="InterPro" id="IPR002109">
    <property type="entry name" value="Glutaredoxin"/>
</dbReference>
<reference evidence="2 3" key="2">
    <citation type="submission" date="2015-01" db="EMBL/GenBank/DDBJ databases">
        <title>Complete genome sequence of Pyrinomonas methylaliphatogenes type strain K22T.</title>
        <authorList>
            <person name="Lee K.C.Y."/>
            <person name="Power J.F."/>
            <person name="Dunfield P.F."/>
            <person name="Morgan X.C."/>
            <person name="Huttenhower C."/>
            <person name="Stott M.B."/>
        </authorList>
    </citation>
    <scope>NUCLEOTIDE SEQUENCE [LARGE SCALE GENOMIC DNA]</scope>
    <source>
        <strain evidence="2 3">K22</strain>
    </source>
</reference>
<dbReference type="Gene3D" id="3.40.30.10">
    <property type="entry name" value="Glutaredoxin"/>
    <property type="match status" value="1"/>
</dbReference>
<keyword evidence="3" id="KW-1185">Reference proteome</keyword>
<proteinExistence type="predicted"/>
<dbReference type="SUPFAM" id="SSF52833">
    <property type="entry name" value="Thioredoxin-like"/>
    <property type="match status" value="1"/>
</dbReference>
<organism evidence="2 3">
    <name type="scientific">Pyrinomonas methylaliphatogenes</name>
    <dbReference type="NCBI Taxonomy" id="454194"/>
    <lineage>
        <taxon>Bacteria</taxon>
        <taxon>Pseudomonadati</taxon>
        <taxon>Acidobacteriota</taxon>
        <taxon>Blastocatellia</taxon>
        <taxon>Blastocatellales</taxon>
        <taxon>Pyrinomonadaceae</taxon>
        <taxon>Pyrinomonas</taxon>
    </lineage>
</organism>
<dbReference type="PANTHER" id="PTHR34386:SF1">
    <property type="entry name" value="GLUTAREDOXIN-LIKE PROTEIN NRDH"/>
    <property type="match status" value="1"/>
</dbReference>
<dbReference type="RefSeq" id="WP_041976231.1">
    <property type="nucleotide sequence ID" value="NZ_CBXV010000006.1"/>
</dbReference>
<reference evidence="2 3" key="1">
    <citation type="submission" date="2013-12" db="EMBL/GenBank/DDBJ databases">
        <authorList>
            <person name="Stott M."/>
        </authorList>
    </citation>
    <scope>NUCLEOTIDE SEQUENCE [LARGE SCALE GENOMIC DNA]</scope>
    <source>
        <strain evidence="2 3">K22</strain>
    </source>
</reference>
<feature type="domain" description="Glutaredoxin" evidence="1">
    <location>
        <begin position="3"/>
        <end position="61"/>
    </location>
</feature>
<dbReference type="InterPro" id="IPR051548">
    <property type="entry name" value="Grx-like_ET"/>
</dbReference>
<accession>A0A0B6WYB0</accession>
<dbReference type="GO" id="GO:0009055">
    <property type="term" value="F:electron transfer activity"/>
    <property type="evidence" value="ECO:0007669"/>
    <property type="project" value="TreeGrafter"/>
</dbReference>
<evidence type="ECO:0000313" key="2">
    <source>
        <dbReference type="EMBL" id="CDM65727.1"/>
    </source>
</evidence>
<dbReference type="STRING" id="454194.PYK22_01733"/>
<dbReference type="PROSITE" id="PS51354">
    <property type="entry name" value="GLUTAREDOXIN_2"/>
    <property type="match status" value="1"/>
</dbReference>
<dbReference type="Pfam" id="PF00462">
    <property type="entry name" value="Glutaredoxin"/>
    <property type="match status" value="1"/>
</dbReference>
<name>A0A0B6WYB0_9BACT</name>
<dbReference type="AlphaFoldDB" id="A0A0B6WYB0"/>
<dbReference type="OrthoDB" id="9795531at2"/>
<dbReference type="GO" id="GO:0045454">
    <property type="term" value="P:cell redox homeostasis"/>
    <property type="evidence" value="ECO:0007669"/>
    <property type="project" value="TreeGrafter"/>
</dbReference>
<evidence type="ECO:0000259" key="1">
    <source>
        <dbReference type="Pfam" id="PF00462"/>
    </source>
</evidence>